<dbReference type="SUPFAM" id="SSF53474">
    <property type="entry name" value="alpha/beta-Hydrolases"/>
    <property type="match status" value="1"/>
</dbReference>
<dbReference type="GO" id="GO:0016787">
    <property type="term" value="F:hydrolase activity"/>
    <property type="evidence" value="ECO:0007669"/>
    <property type="project" value="UniProtKB-KW"/>
</dbReference>
<keyword evidence="1 3" id="KW-0378">Hydrolase</keyword>
<protein>
    <submittedName>
        <fullName evidence="3">Alpha/beta hydrolase</fullName>
    </submittedName>
</protein>
<feature type="domain" description="Alpha/beta hydrolase fold-3" evidence="2">
    <location>
        <begin position="110"/>
        <end position="315"/>
    </location>
</feature>
<dbReference type="EMBL" id="JAYXHS010000004">
    <property type="protein sequence ID" value="MEC5387992.1"/>
    <property type="molecule type" value="Genomic_DNA"/>
</dbReference>
<proteinExistence type="predicted"/>
<accession>A0ABU6K7Z6</accession>
<keyword evidence="4" id="KW-1185">Reference proteome</keyword>
<evidence type="ECO:0000256" key="1">
    <source>
        <dbReference type="ARBA" id="ARBA00022801"/>
    </source>
</evidence>
<evidence type="ECO:0000259" key="2">
    <source>
        <dbReference type="Pfam" id="PF07859"/>
    </source>
</evidence>
<organism evidence="3 4">
    <name type="scientific">Uliginosibacterium silvisoli</name>
    <dbReference type="NCBI Taxonomy" id="3114758"/>
    <lineage>
        <taxon>Bacteria</taxon>
        <taxon>Pseudomonadati</taxon>
        <taxon>Pseudomonadota</taxon>
        <taxon>Betaproteobacteria</taxon>
        <taxon>Rhodocyclales</taxon>
        <taxon>Zoogloeaceae</taxon>
        <taxon>Uliginosibacterium</taxon>
    </lineage>
</organism>
<name>A0ABU6K7Z6_9RHOO</name>
<gene>
    <name evidence="3" type="ORF">VVD49_19830</name>
</gene>
<dbReference type="InterPro" id="IPR050300">
    <property type="entry name" value="GDXG_lipolytic_enzyme"/>
</dbReference>
<comment type="caution">
    <text evidence="3">The sequence shown here is derived from an EMBL/GenBank/DDBJ whole genome shotgun (WGS) entry which is preliminary data.</text>
</comment>
<reference evidence="3 4" key="1">
    <citation type="submission" date="2024-01" db="EMBL/GenBank/DDBJ databases">
        <title>Uliginosibacterium soil sp. nov.</title>
        <authorList>
            <person name="Lv Y."/>
        </authorList>
    </citation>
    <scope>NUCLEOTIDE SEQUENCE [LARGE SCALE GENOMIC DNA]</scope>
    <source>
        <strain evidence="3 4">H3</strain>
    </source>
</reference>
<dbReference type="PANTHER" id="PTHR48081">
    <property type="entry name" value="AB HYDROLASE SUPERFAMILY PROTEIN C4A8.06C"/>
    <property type="match status" value="1"/>
</dbReference>
<sequence length="344" mass="37400">MQLSEIVENLKAVVGINPTDNLDRDMKRVVDALGELGALPIEHLSVERARNQPSPADAVQKILLDDRRGTEAYAEVASVAAENILIPDAVGGTNPARIYIPAGRGPFPVILYFHGGGWVIADIDTYDATPRAMALRANAIVVSAHYRQAPEHPFPAAHQDANAAYKWLLENAEELGGYADNIAVMGESAGGNLAINVSVWARDNGLQMPVHQALIYPLAGTDMETPSYKETKHAQPLNKAVMKWFAEQIFADPKDKDSPLINLVEANLGWLPPTTIITAEVDPLRSEGETLAIRLMGQGTDVLHQNYLGVTHEFFGMAPVVAAARQAQTLVFERLCGSFARKMH</sequence>
<dbReference type="RefSeq" id="WP_327600964.1">
    <property type="nucleotide sequence ID" value="NZ_JAYXHS010000004.1"/>
</dbReference>
<dbReference type="PANTHER" id="PTHR48081:SF8">
    <property type="entry name" value="ALPHA_BETA HYDROLASE FOLD-3 DOMAIN-CONTAINING PROTEIN-RELATED"/>
    <property type="match status" value="1"/>
</dbReference>
<evidence type="ECO:0000313" key="3">
    <source>
        <dbReference type="EMBL" id="MEC5387992.1"/>
    </source>
</evidence>
<evidence type="ECO:0000313" key="4">
    <source>
        <dbReference type="Proteomes" id="UP001331561"/>
    </source>
</evidence>
<dbReference type="Pfam" id="PF07859">
    <property type="entry name" value="Abhydrolase_3"/>
    <property type="match status" value="1"/>
</dbReference>
<dbReference type="Proteomes" id="UP001331561">
    <property type="component" value="Unassembled WGS sequence"/>
</dbReference>
<dbReference type="Gene3D" id="3.40.50.1820">
    <property type="entry name" value="alpha/beta hydrolase"/>
    <property type="match status" value="1"/>
</dbReference>
<dbReference type="InterPro" id="IPR013094">
    <property type="entry name" value="AB_hydrolase_3"/>
</dbReference>
<dbReference type="InterPro" id="IPR029058">
    <property type="entry name" value="AB_hydrolase_fold"/>
</dbReference>